<accession>A0A1H2LHS8</accession>
<dbReference type="GO" id="GO:0015421">
    <property type="term" value="F:ABC-type oligopeptide transporter activity"/>
    <property type="evidence" value="ECO:0007669"/>
    <property type="project" value="TreeGrafter"/>
</dbReference>
<keyword evidence="4 10" id="KW-0067">ATP-binding</keyword>
<feature type="transmembrane region" description="Helical" evidence="7">
    <location>
        <begin position="248"/>
        <end position="270"/>
    </location>
</feature>
<protein>
    <submittedName>
        <fullName evidence="10">ATP-binding cassette, subfamily C, CydC</fullName>
    </submittedName>
</protein>
<dbReference type="SUPFAM" id="SSF90123">
    <property type="entry name" value="ABC transporter transmembrane region"/>
    <property type="match status" value="1"/>
</dbReference>
<dbReference type="InterPro" id="IPR017871">
    <property type="entry name" value="ABC_transporter-like_CS"/>
</dbReference>
<dbReference type="SMART" id="SM00382">
    <property type="entry name" value="AAA"/>
    <property type="match status" value="1"/>
</dbReference>
<dbReference type="InterPro" id="IPR039421">
    <property type="entry name" value="Type_1_exporter"/>
</dbReference>
<keyword evidence="3" id="KW-0547">Nucleotide-binding</keyword>
<dbReference type="PROSITE" id="PS00211">
    <property type="entry name" value="ABC_TRANSPORTER_1"/>
    <property type="match status" value="1"/>
</dbReference>
<dbReference type="InterPro" id="IPR027417">
    <property type="entry name" value="P-loop_NTPase"/>
</dbReference>
<dbReference type="GO" id="GO:0016887">
    <property type="term" value="F:ATP hydrolysis activity"/>
    <property type="evidence" value="ECO:0007669"/>
    <property type="project" value="InterPro"/>
</dbReference>
<dbReference type="GO" id="GO:0005886">
    <property type="term" value="C:plasma membrane"/>
    <property type="evidence" value="ECO:0007669"/>
    <property type="project" value="UniProtKB-SubCell"/>
</dbReference>
<proteinExistence type="predicted"/>
<evidence type="ECO:0000313" key="11">
    <source>
        <dbReference type="Proteomes" id="UP000214355"/>
    </source>
</evidence>
<evidence type="ECO:0000256" key="7">
    <source>
        <dbReference type="SAM" id="Phobius"/>
    </source>
</evidence>
<keyword evidence="2 7" id="KW-0812">Transmembrane</keyword>
<dbReference type="Pfam" id="PF00664">
    <property type="entry name" value="ABC_membrane"/>
    <property type="match status" value="1"/>
</dbReference>
<feature type="transmembrane region" description="Helical" evidence="7">
    <location>
        <begin position="135"/>
        <end position="160"/>
    </location>
</feature>
<keyword evidence="6 7" id="KW-0472">Membrane</keyword>
<evidence type="ECO:0000256" key="3">
    <source>
        <dbReference type="ARBA" id="ARBA00022741"/>
    </source>
</evidence>
<dbReference type="Pfam" id="PF00005">
    <property type="entry name" value="ABC_tran"/>
    <property type="match status" value="1"/>
</dbReference>
<comment type="subcellular location">
    <subcellularLocation>
        <location evidence="1">Cell membrane</location>
        <topology evidence="1">Multi-pass membrane protein</topology>
    </subcellularLocation>
</comment>
<dbReference type="GO" id="GO:0005524">
    <property type="term" value="F:ATP binding"/>
    <property type="evidence" value="ECO:0007669"/>
    <property type="project" value="UniProtKB-KW"/>
</dbReference>
<dbReference type="GeneID" id="65344893"/>
<dbReference type="OrthoDB" id="3237158at2"/>
<dbReference type="InterPro" id="IPR014223">
    <property type="entry name" value="ABC_CydC/D"/>
</dbReference>
<dbReference type="Proteomes" id="UP000214355">
    <property type="component" value="Chromosome I"/>
</dbReference>
<dbReference type="PANTHER" id="PTHR43394:SF1">
    <property type="entry name" value="ATP-BINDING CASSETTE SUB-FAMILY B MEMBER 10, MITOCHONDRIAL"/>
    <property type="match status" value="1"/>
</dbReference>
<sequence length="586" mass="61723">MIHPFPRHERQALKRAIALLDVDKKRFTWSVLAGSGAIGSSVGLGATAAWMIARAAQLPPVLDLSVASVGVRAFGIGKAIFRYLERIASHWVALHGMAKLRTHIYRQLANSSTDVVTSLNRGDLLTRTNADVDEVGLVVVQSLLPVAVAGLISLLTLGILGFLSPLIALIVAIALFFSGFVGPLCAMIGAKIAEQANIDTRAKLNEQALFLLENASTLRVSGMLNATAASQQSIEETMWRNRDSAARFTAFASVIDMLALAVAILGALLVGGTQISNGTLSEVNAVVCVLTPLSAFETTARLPRAFIQLTRSGAAAERIMTIIDQADESPAATLTPELSAQAPLIATDLVAGWPGGPDVTTPISLSISPGKKLAIVGPSGIGKSTLLSSLAGLIAPHSGSVTLDSYAVSDIARTSLSQHISFTAEDAHIFDTSIVENLRVSRADVSSDEALKLLKRAGLSSWLQDLPDGVDTELGANATTISGGERRRLLLARALASPASILLLDEPGEHLDPATADALIRDILSTADDEKTIVLVTHRLSPLDAADHIIMLDDDGAGRATIVDEGTHAELLDRNPRYAWSVSQEG</sequence>
<dbReference type="GO" id="GO:0045454">
    <property type="term" value="P:cell redox homeostasis"/>
    <property type="evidence" value="ECO:0007669"/>
    <property type="project" value="InterPro"/>
</dbReference>
<dbReference type="PANTHER" id="PTHR43394">
    <property type="entry name" value="ATP-DEPENDENT PERMEASE MDL1, MITOCHONDRIAL"/>
    <property type="match status" value="1"/>
</dbReference>
<dbReference type="PROSITE" id="PS50929">
    <property type="entry name" value="ABC_TM1F"/>
    <property type="match status" value="1"/>
</dbReference>
<dbReference type="InterPro" id="IPR003593">
    <property type="entry name" value="AAA+_ATPase"/>
</dbReference>
<keyword evidence="11" id="KW-1185">Reference proteome</keyword>
<feature type="domain" description="ABC transporter" evidence="8">
    <location>
        <begin position="344"/>
        <end position="579"/>
    </location>
</feature>
<reference evidence="11" key="1">
    <citation type="submission" date="2016-10" db="EMBL/GenBank/DDBJ databases">
        <authorList>
            <person name="Varghese N."/>
            <person name="Submissions S."/>
        </authorList>
    </citation>
    <scope>NUCLEOTIDE SEQUENCE [LARGE SCALE GENOMIC DNA]</scope>
    <source>
        <strain evidence="11">DSM 10002</strain>
    </source>
</reference>
<dbReference type="EMBL" id="LT629804">
    <property type="protein sequence ID" value="SDU80295.1"/>
    <property type="molecule type" value="Genomic_DNA"/>
</dbReference>
<evidence type="ECO:0000256" key="5">
    <source>
        <dbReference type="ARBA" id="ARBA00022989"/>
    </source>
</evidence>
<dbReference type="GO" id="GO:0034775">
    <property type="term" value="P:glutathione transmembrane transport"/>
    <property type="evidence" value="ECO:0007669"/>
    <property type="project" value="InterPro"/>
</dbReference>
<dbReference type="SUPFAM" id="SSF52540">
    <property type="entry name" value="P-loop containing nucleoside triphosphate hydrolases"/>
    <property type="match status" value="1"/>
</dbReference>
<evidence type="ECO:0000256" key="6">
    <source>
        <dbReference type="ARBA" id="ARBA00023136"/>
    </source>
</evidence>
<evidence type="ECO:0000256" key="4">
    <source>
        <dbReference type="ARBA" id="ARBA00022840"/>
    </source>
</evidence>
<evidence type="ECO:0000259" key="8">
    <source>
        <dbReference type="PROSITE" id="PS50893"/>
    </source>
</evidence>
<dbReference type="Gene3D" id="3.40.50.300">
    <property type="entry name" value="P-loop containing nucleotide triphosphate hydrolases"/>
    <property type="match status" value="1"/>
</dbReference>
<feature type="transmembrane region" description="Helical" evidence="7">
    <location>
        <begin position="166"/>
        <end position="188"/>
    </location>
</feature>
<dbReference type="PROSITE" id="PS50893">
    <property type="entry name" value="ABC_TRANSPORTER_2"/>
    <property type="match status" value="1"/>
</dbReference>
<dbReference type="InterPro" id="IPR011527">
    <property type="entry name" value="ABC1_TM_dom"/>
</dbReference>
<dbReference type="NCBIfam" id="TIGR02868">
    <property type="entry name" value="CydC"/>
    <property type="match status" value="1"/>
</dbReference>
<evidence type="ECO:0000313" key="10">
    <source>
        <dbReference type="EMBL" id="SDU80295.1"/>
    </source>
</evidence>
<feature type="domain" description="ABC transmembrane type-1" evidence="9">
    <location>
        <begin position="29"/>
        <end position="311"/>
    </location>
</feature>
<evidence type="ECO:0000259" key="9">
    <source>
        <dbReference type="PROSITE" id="PS50929"/>
    </source>
</evidence>
<dbReference type="Gene3D" id="1.20.1560.10">
    <property type="entry name" value="ABC transporter type 1, transmembrane domain"/>
    <property type="match status" value="1"/>
</dbReference>
<evidence type="ECO:0000256" key="2">
    <source>
        <dbReference type="ARBA" id="ARBA00022692"/>
    </source>
</evidence>
<dbReference type="STRING" id="131112.SAMN04489737_1159"/>
<dbReference type="AlphaFoldDB" id="A0A1H2LHS8"/>
<organism evidence="10 11">
    <name type="scientific">Arcanobacterium phocae</name>
    <dbReference type="NCBI Taxonomy" id="131112"/>
    <lineage>
        <taxon>Bacteria</taxon>
        <taxon>Bacillati</taxon>
        <taxon>Actinomycetota</taxon>
        <taxon>Actinomycetes</taxon>
        <taxon>Actinomycetales</taxon>
        <taxon>Actinomycetaceae</taxon>
        <taxon>Arcanobacterium</taxon>
    </lineage>
</organism>
<dbReference type="InterPro" id="IPR036640">
    <property type="entry name" value="ABC1_TM_sf"/>
</dbReference>
<gene>
    <name evidence="10" type="ORF">SAMN04489737_1159</name>
</gene>
<evidence type="ECO:0000256" key="1">
    <source>
        <dbReference type="ARBA" id="ARBA00004651"/>
    </source>
</evidence>
<dbReference type="RefSeq" id="WP_091280942.1">
    <property type="nucleotide sequence ID" value="NZ_JABAPH010000008.1"/>
</dbReference>
<name>A0A1H2LHS8_9ACTO</name>
<keyword evidence="5 7" id="KW-1133">Transmembrane helix</keyword>
<dbReference type="InterPro" id="IPR003439">
    <property type="entry name" value="ABC_transporter-like_ATP-bd"/>
</dbReference>